<evidence type="ECO:0000256" key="10">
    <source>
        <dbReference type="SAM" id="Phobius"/>
    </source>
</evidence>
<evidence type="ECO:0000256" key="9">
    <source>
        <dbReference type="SAM" id="Coils"/>
    </source>
</evidence>
<dbReference type="EMBL" id="JACEFG010000002">
    <property type="protein sequence ID" value="MBA2175020.1"/>
    <property type="molecule type" value="Genomic_DNA"/>
</dbReference>
<sequence>MRRLLGKRGKQSVRTKIFIMSLILLAVPSIIVGILGFQTSQNSLNELGETNLKNSVQQAVDMIEIAQQSVQEGRITEEQAQESIKQQLLGEKQDDGTRPISSSVNLGENGYFFVLDEEGNELAHPLLEGENIWESEDSNGVMVAQELINKGQGGGGFTYFEWPLPNDPDTNAPKVAYSLYYPDWEWIVVSGTYMMDFNSGANQILSTLLLTLGISLVAGAILIWIFTQRLTKPLKQLAEHSTRIAEGDFTSEDLRVKSNDEIGQLVTNFNQMKNSLKNLVQSISTSSEQVAAASEEMHANAEENSKAVEQVTLAIQEVASGSEQQMDGSNQAAASVHYLSESMADVSSQVDQLSAKSNETASTSRAGEELIQSALTQMHEINENTETTNQTIRVLETKSNEIGKIISIITDISEQTNLLALNAAIEAARAGEHGKGFAVVADEVRKLAEQSNQSASDIMSLIQDVQTKTNEAVDYMNKNDEAVKSGVQIVGEAEGSFQKITEEVLQLSSGMKEINDSVQSMTSRTQELVHSFDTVKHISSQAAEQSEQVAAATEEQNASMEEISSASETLAFEASKLQDQISHFKY</sequence>
<keyword evidence="5 10" id="KW-0472">Membrane</keyword>
<dbReference type="Pfam" id="PF00015">
    <property type="entry name" value="MCPsignal"/>
    <property type="match status" value="1"/>
</dbReference>
<dbReference type="RefSeq" id="WP_181472066.1">
    <property type="nucleotide sequence ID" value="NZ_JACEFG010000002.1"/>
</dbReference>
<keyword evidence="9" id="KW-0175">Coiled coil</keyword>
<proteinExistence type="inferred from homology"/>
<evidence type="ECO:0000256" key="7">
    <source>
        <dbReference type="ARBA" id="ARBA00029447"/>
    </source>
</evidence>
<dbReference type="PRINTS" id="PR00260">
    <property type="entry name" value="CHEMTRNSDUCR"/>
</dbReference>
<dbReference type="CDD" id="cd06225">
    <property type="entry name" value="HAMP"/>
    <property type="match status" value="1"/>
</dbReference>
<gene>
    <name evidence="13" type="ORF">H0266_08960</name>
</gene>
<evidence type="ECO:0000256" key="4">
    <source>
        <dbReference type="ARBA" id="ARBA00022989"/>
    </source>
</evidence>
<dbReference type="Gene3D" id="1.10.287.950">
    <property type="entry name" value="Methyl-accepting chemotaxis protein"/>
    <property type="match status" value="1"/>
</dbReference>
<dbReference type="SMART" id="SM01049">
    <property type="entry name" value="Cache_2"/>
    <property type="match status" value="1"/>
</dbReference>
<accession>A0A838CSM8</accession>
<dbReference type="InterPro" id="IPR033480">
    <property type="entry name" value="sCache_2"/>
</dbReference>
<evidence type="ECO:0000256" key="2">
    <source>
        <dbReference type="ARBA" id="ARBA00022475"/>
    </source>
</evidence>
<feature type="transmembrane region" description="Helical" evidence="10">
    <location>
        <begin position="17"/>
        <end position="37"/>
    </location>
</feature>
<dbReference type="Pfam" id="PF00672">
    <property type="entry name" value="HAMP"/>
    <property type="match status" value="1"/>
</dbReference>
<keyword evidence="3 10" id="KW-0812">Transmembrane</keyword>
<reference evidence="13 14" key="1">
    <citation type="journal article" date="2004" name="Extremophiles">
        <title>Halobacillus locisalis sp. nov., a halophilic bacterium isolated from a marine solar saltern of the Yellow Sea in Korea.</title>
        <authorList>
            <person name="Yoon J.H."/>
            <person name="Kang K.H."/>
            <person name="Oh T.K."/>
            <person name="Park Y.H."/>
        </authorList>
    </citation>
    <scope>NUCLEOTIDE SEQUENCE [LARGE SCALE GENOMIC DNA]</scope>
    <source>
        <strain evidence="13 14">KCTC 3788</strain>
    </source>
</reference>
<dbReference type="GO" id="GO:0004888">
    <property type="term" value="F:transmembrane signaling receptor activity"/>
    <property type="evidence" value="ECO:0007669"/>
    <property type="project" value="InterPro"/>
</dbReference>
<dbReference type="InterPro" id="IPR004090">
    <property type="entry name" value="Chemotax_Me-accpt_rcpt"/>
</dbReference>
<organism evidence="13 14">
    <name type="scientific">Halobacillus locisalis</name>
    <dbReference type="NCBI Taxonomy" id="220753"/>
    <lineage>
        <taxon>Bacteria</taxon>
        <taxon>Bacillati</taxon>
        <taxon>Bacillota</taxon>
        <taxon>Bacilli</taxon>
        <taxon>Bacillales</taxon>
        <taxon>Bacillaceae</taxon>
        <taxon>Halobacillus</taxon>
    </lineage>
</organism>
<dbReference type="SMART" id="SM00304">
    <property type="entry name" value="HAMP"/>
    <property type="match status" value="1"/>
</dbReference>
<dbReference type="SUPFAM" id="SSF58104">
    <property type="entry name" value="Methyl-accepting chemotaxis protein (MCP) signaling domain"/>
    <property type="match status" value="1"/>
</dbReference>
<dbReference type="PANTHER" id="PTHR32089">
    <property type="entry name" value="METHYL-ACCEPTING CHEMOTAXIS PROTEIN MCPB"/>
    <property type="match status" value="1"/>
</dbReference>
<dbReference type="InterPro" id="IPR004089">
    <property type="entry name" value="MCPsignal_dom"/>
</dbReference>
<dbReference type="Pfam" id="PF17200">
    <property type="entry name" value="sCache_2"/>
    <property type="match status" value="1"/>
</dbReference>
<evidence type="ECO:0000256" key="6">
    <source>
        <dbReference type="ARBA" id="ARBA00023224"/>
    </source>
</evidence>
<evidence type="ECO:0000259" key="11">
    <source>
        <dbReference type="PROSITE" id="PS50111"/>
    </source>
</evidence>
<dbReference type="PANTHER" id="PTHR32089:SF112">
    <property type="entry name" value="LYSOZYME-LIKE PROTEIN-RELATED"/>
    <property type="match status" value="1"/>
</dbReference>
<keyword evidence="14" id="KW-1185">Reference proteome</keyword>
<keyword evidence="6 8" id="KW-0807">Transducer</keyword>
<name>A0A838CSM8_9BACI</name>
<feature type="domain" description="Methyl-accepting transducer" evidence="11">
    <location>
        <begin position="300"/>
        <end position="536"/>
    </location>
</feature>
<evidence type="ECO:0000256" key="5">
    <source>
        <dbReference type="ARBA" id="ARBA00023136"/>
    </source>
</evidence>
<evidence type="ECO:0000256" key="8">
    <source>
        <dbReference type="PROSITE-ProRule" id="PRU00284"/>
    </source>
</evidence>
<dbReference type="CDD" id="cd11386">
    <property type="entry name" value="MCP_signal"/>
    <property type="match status" value="1"/>
</dbReference>
<dbReference type="Gene3D" id="3.30.450.20">
    <property type="entry name" value="PAS domain"/>
    <property type="match status" value="1"/>
</dbReference>
<comment type="caution">
    <text evidence="13">The sequence shown here is derived from an EMBL/GenBank/DDBJ whole genome shotgun (WGS) entry which is preliminary data.</text>
</comment>
<keyword evidence="4 10" id="KW-1133">Transmembrane helix</keyword>
<feature type="coiled-coil region" evidence="9">
    <location>
        <begin position="535"/>
        <end position="563"/>
    </location>
</feature>
<feature type="domain" description="HAMP" evidence="12">
    <location>
        <begin position="228"/>
        <end position="281"/>
    </location>
</feature>
<protein>
    <submittedName>
        <fullName evidence="13">Cache domain-containing protein</fullName>
    </submittedName>
</protein>
<dbReference type="GO" id="GO:0005886">
    <property type="term" value="C:plasma membrane"/>
    <property type="evidence" value="ECO:0007669"/>
    <property type="project" value="UniProtKB-SubCell"/>
</dbReference>
<dbReference type="GO" id="GO:0007165">
    <property type="term" value="P:signal transduction"/>
    <property type="evidence" value="ECO:0007669"/>
    <property type="project" value="UniProtKB-KW"/>
</dbReference>
<evidence type="ECO:0000256" key="1">
    <source>
        <dbReference type="ARBA" id="ARBA00004651"/>
    </source>
</evidence>
<evidence type="ECO:0000313" key="13">
    <source>
        <dbReference type="EMBL" id="MBA2175020.1"/>
    </source>
</evidence>
<dbReference type="Gene3D" id="6.10.340.10">
    <property type="match status" value="1"/>
</dbReference>
<evidence type="ECO:0000313" key="14">
    <source>
        <dbReference type="Proteomes" id="UP000571017"/>
    </source>
</evidence>
<comment type="similarity">
    <text evidence="7">Belongs to the methyl-accepting chemotaxis (MCP) protein family.</text>
</comment>
<feature type="transmembrane region" description="Helical" evidence="10">
    <location>
        <begin position="204"/>
        <end position="226"/>
    </location>
</feature>
<dbReference type="InterPro" id="IPR003660">
    <property type="entry name" value="HAMP_dom"/>
</dbReference>
<evidence type="ECO:0000259" key="12">
    <source>
        <dbReference type="PROSITE" id="PS50885"/>
    </source>
</evidence>
<dbReference type="Proteomes" id="UP000571017">
    <property type="component" value="Unassembled WGS sequence"/>
</dbReference>
<comment type="subcellular location">
    <subcellularLocation>
        <location evidence="1">Cell membrane</location>
        <topology evidence="1">Multi-pass membrane protein</topology>
    </subcellularLocation>
</comment>
<dbReference type="FunFam" id="1.10.287.950:FF:000001">
    <property type="entry name" value="Methyl-accepting chemotaxis sensory transducer"/>
    <property type="match status" value="1"/>
</dbReference>
<keyword evidence="2" id="KW-1003">Cell membrane</keyword>
<evidence type="ECO:0000256" key="3">
    <source>
        <dbReference type="ARBA" id="ARBA00022692"/>
    </source>
</evidence>
<dbReference type="SMART" id="SM00283">
    <property type="entry name" value="MA"/>
    <property type="match status" value="1"/>
</dbReference>
<dbReference type="PROSITE" id="PS50111">
    <property type="entry name" value="CHEMOTAXIS_TRANSDUC_2"/>
    <property type="match status" value="1"/>
</dbReference>
<dbReference type="PROSITE" id="PS50885">
    <property type="entry name" value="HAMP"/>
    <property type="match status" value="1"/>
</dbReference>
<dbReference type="GO" id="GO:0006935">
    <property type="term" value="P:chemotaxis"/>
    <property type="evidence" value="ECO:0007669"/>
    <property type="project" value="InterPro"/>
</dbReference>
<dbReference type="AlphaFoldDB" id="A0A838CSM8"/>